<reference evidence="3 4" key="1">
    <citation type="journal article" date="2016" name="Nat. Commun.">
        <title>Thousands of microbial genomes shed light on interconnected biogeochemical processes in an aquifer system.</title>
        <authorList>
            <person name="Anantharaman K."/>
            <person name="Brown C.T."/>
            <person name="Hug L.A."/>
            <person name="Sharon I."/>
            <person name="Castelle C.J."/>
            <person name="Probst A.J."/>
            <person name="Thomas B.C."/>
            <person name="Singh A."/>
            <person name="Wilkins M.J."/>
            <person name="Karaoz U."/>
            <person name="Brodie E.L."/>
            <person name="Williams K.H."/>
            <person name="Hubbard S.S."/>
            <person name="Banfield J.F."/>
        </authorList>
    </citation>
    <scope>NUCLEOTIDE SEQUENCE [LARGE SCALE GENOMIC DNA]</scope>
</reference>
<gene>
    <name evidence="3" type="ORF">A2996_01725</name>
</gene>
<feature type="domain" description="Methyltransferase" evidence="2">
    <location>
        <begin position="57"/>
        <end position="148"/>
    </location>
</feature>
<comment type="caution">
    <text evidence="3">The sequence shown here is derived from an EMBL/GenBank/DDBJ whole genome shotgun (WGS) entry which is preliminary data.</text>
</comment>
<dbReference type="InterPro" id="IPR029063">
    <property type="entry name" value="SAM-dependent_MTases_sf"/>
</dbReference>
<dbReference type="STRING" id="1797579.A2996_01725"/>
<dbReference type="Proteomes" id="UP000176865">
    <property type="component" value="Unassembled WGS sequence"/>
</dbReference>
<dbReference type="AlphaFoldDB" id="A0A1F5EPZ5"/>
<evidence type="ECO:0000256" key="1">
    <source>
        <dbReference type="ARBA" id="ARBA00022679"/>
    </source>
</evidence>
<dbReference type="PANTHER" id="PTHR43861">
    <property type="entry name" value="TRANS-ACONITATE 2-METHYLTRANSFERASE-RELATED"/>
    <property type="match status" value="1"/>
</dbReference>
<evidence type="ECO:0000313" key="4">
    <source>
        <dbReference type="Proteomes" id="UP000176865"/>
    </source>
</evidence>
<dbReference type="InterPro" id="IPR041698">
    <property type="entry name" value="Methyltransf_25"/>
</dbReference>
<dbReference type="SUPFAM" id="SSF53335">
    <property type="entry name" value="S-adenosyl-L-methionine-dependent methyltransferases"/>
    <property type="match status" value="1"/>
</dbReference>
<dbReference type="EMBL" id="MFAB01000002">
    <property type="protein sequence ID" value="OGD69400.1"/>
    <property type="molecule type" value="Genomic_DNA"/>
</dbReference>
<protein>
    <recommendedName>
        <fullName evidence="2">Methyltransferase domain-containing protein</fullName>
    </recommendedName>
</protein>
<dbReference type="Gene3D" id="3.40.50.150">
    <property type="entry name" value="Vaccinia Virus protein VP39"/>
    <property type="match status" value="1"/>
</dbReference>
<dbReference type="GO" id="GO:0016740">
    <property type="term" value="F:transferase activity"/>
    <property type="evidence" value="ECO:0007669"/>
    <property type="project" value="UniProtKB-KW"/>
</dbReference>
<dbReference type="Pfam" id="PF13649">
    <property type="entry name" value="Methyltransf_25"/>
    <property type="match status" value="1"/>
</dbReference>
<organism evidence="3 4">
    <name type="scientific">Candidatus Campbellbacteria bacterium RIFCSPLOWO2_01_FULL_34_15</name>
    <dbReference type="NCBI Taxonomy" id="1797579"/>
    <lineage>
        <taxon>Bacteria</taxon>
        <taxon>Candidatus Campbelliibacteriota</taxon>
    </lineage>
</organism>
<dbReference type="CDD" id="cd02440">
    <property type="entry name" value="AdoMet_MTases"/>
    <property type="match status" value="1"/>
</dbReference>
<accession>A0A1F5EPZ5</accession>
<sequence length="235" mass="27633">MKKNNKKGKSSKTFWNKEYQKGEHLNLSVKPSEDLLKFFRWLNRNEPEATLDKNSLVLDLGCGNGRNLVYMTNQFNIKGVGYDISEEAINQAKKTNPSIEWKVRSIAGKIDLPNESTDIVLDMMSSHFLNENEREFLLEELNRIIKPGSWLFFKSFLREGDLHAKRLLDKNPAQEKGSYIHPRIGVQEHTWTTDEIKKFFSPFFEIRKIEKSHLHMLHGKAFKRRTVTVYLQRKY</sequence>
<evidence type="ECO:0000259" key="2">
    <source>
        <dbReference type="Pfam" id="PF13649"/>
    </source>
</evidence>
<proteinExistence type="predicted"/>
<name>A0A1F5EPZ5_9BACT</name>
<evidence type="ECO:0000313" key="3">
    <source>
        <dbReference type="EMBL" id="OGD69400.1"/>
    </source>
</evidence>
<keyword evidence="1" id="KW-0808">Transferase</keyword>